<evidence type="ECO:0000313" key="2">
    <source>
        <dbReference type="Proteomes" id="UP000283530"/>
    </source>
</evidence>
<dbReference type="EMBL" id="QPKB01000002">
    <property type="protein sequence ID" value="RWR75773.1"/>
    <property type="molecule type" value="Genomic_DNA"/>
</dbReference>
<reference evidence="1 2" key="1">
    <citation type="journal article" date="2019" name="Nat. Plants">
        <title>Stout camphor tree genome fills gaps in understanding of flowering plant genome evolution.</title>
        <authorList>
            <person name="Chaw S.M."/>
            <person name="Liu Y.C."/>
            <person name="Wu Y.W."/>
            <person name="Wang H.Y."/>
            <person name="Lin C.I."/>
            <person name="Wu C.S."/>
            <person name="Ke H.M."/>
            <person name="Chang L.Y."/>
            <person name="Hsu C.Y."/>
            <person name="Yang H.T."/>
            <person name="Sudianto E."/>
            <person name="Hsu M.H."/>
            <person name="Wu K.P."/>
            <person name="Wang L.N."/>
            <person name="Leebens-Mack J.H."/>
            <person name="Tsai I.J."/>
        </authorList>
    </citation>
    <scope>NUCLEOTIDE SEQUENCE [LARGE SCALE GENOMIC DNA]</scope>
    <source>
        <strain evidence="2">cv. Chaw 1501</strain>
        <tissue evidence="1">Young leaves</tissue>
    </source>
</reference>
<dbReference type="OrthoDB" id="10403583at2759"/>
<organism evidence="1 2">
    <name type="scientific">Cinnamomum micranthum f. kanehirae</name>
    <dbReference type="NCBI Taxonomy" id="337451"/>
    <lineage>
        <taxon>Eukaryota</taxon>
        <taxon>Viridiplantae</taxon>
        <taxon>Streptophyta</taxon>
        <taxon>Embryophyta</taxon>
        <taxon>Tracheophyta</taxon>
        <taxon>Spermatophyta</taxon>
        <taxon>Magnoliopsida</taxon>
        <taxon>Magnoliidae</taxon>
        <taxon>Laurales</taxon>
        <taxon>Lauraceae</taxon>
        <taxon>Cinnamomum</taxon>
    </lineage>
</organism>
<gene>
    <name evidence="1" type="ORF">CKAN_00417300</name>
</gene>
<dbReference type="Proteomes" id="UP000283530">
    <property type="component" value="Unassembled WGS sequence"/>
</dbReference>
<name>A0A3S3MVU7_9MAGN</name>
<proteinExistence type="predicted"/>
<comment type="caution">
    <text evidence="1">The sequence shown here is derived from an EMBL/GenBank/DDBJ whole genome shotgun (WGS) entry which is preliminary data.</text>
</comment>
<sequence length="406" mass="46259">MSRKQLTSQSTETTSDRGLSLAALRFPVFIHEVSWKLLFLLSPFLSALPSLQNHQSFFSIPDFSLFAEEEELSAAAGEKMPGDWKQMIREKVIEAAAITAFNYVPGLVAKAITLARNGIEWVSGARNEAESDWVGMIGEVAEKTENVLAEYERKELMSWMVIDPIAKKKRRRLGRQRMTSTVAELGEIEEGEESHEFFPGAGDPRVVGNESRSVSSKRKERGYYNCNDPMIMPSRGLEEDPQRFCTYKYGDDGRFTLIYSTTTTQFKWTYPGIELGFPFTFVSFNSFVGGRTFLTSKAKYILKEDTMEAVLGTERCKLIYLVHLLLQPYLLMVDAWADSSSGRSTFVFSVLPLPLDLDSFKFYRRARKILKRKGHSDIVGCDIHINTSTDRLGHSHLFYICIERRY</sequence>
<evidence type="ECO:0000313" key="1">
    <source>
        <dbReference type="EMBL" id="RWR75773.1"/>
    </source>
</evidence>
<protein>
    <submittedName>
        <fullName evidence="1">Uncharacterized protein</fullName>
    </submittedName>
</protein>
<dbReference type="AlphaFoldDB" id="A0A3S3MVU7"/>
<keyword evidence="2" id="KW-1185">Reference proteome</keyword>
<accession>A0A3S3MVU7</accession>